<dbReference type="InterPro" id="IPR011040">
    <property type="entry name" value="Sialidase"/>
</dbReference>
<proteinExistence type="inferred from homology"/>
<evidence type="ECO:0000313" key="12">
    <source>
        <dbReference type="Proteomes" id="UP000219546"/>
    </source>
</evidence>
<dbReference type="AlphaFoldDB" id="A0A285CSY6"/>
<dbReference type="Pfam" id="PF02973">
    <property type="entry name" value="Sialidase"/>
    <property type="match status" value="1"/>
</dbReference>
<evidence type="ECO:0000259" key="10">
    <source>
        <dbReference type="Pfam" id="PF13088"/>
    </source>
</evidence>
<gene>
    <name evidence="11" type="ORF">SAMN05877753_104257</name>
</gene>
<dbReference type="GO" id="GO:0016020">
    <property type="term" value="C:membrane"/>
    <property type="evidence" value="ECO:0007669"/>
    <property type="project" value="TreeGrafter"/>
</dbReference>
<dbReference type="GO" id="GO:0004308">
    <property type="term" value="F:exo-alpha-sialidase activity"/>
    <property type="evidence" value="ECO:0007669"/>
    <property type="project" value="UniProtKB-EC"/>
</dbReference>
<dbReference type="InterPro" id="IPR036278">
    <property type="entry name" value="Sialidase_sf"/>
</dbReference>
<evidence type="ECO:0000313" key="11">
    <source>
        <dbReference type="EMBL" id="SNX70690.1"/>
    </source>
</evidence>
<evidence type="ECO:0000256" key="1">
    <source>
        <dbReference type="ARBA" id="ARBA00000427"/>
    </source>
</evidence>
<dbReference type="SUPFAM" id="SSF50939">
    <property type="entry name" value="Sialidases"/>
    <property type="match status" value="1"/>
</dbReference>
<dbReference type="InterPro" id="IPR026856">
    <property type="entry name" value="Sialidase_fam"/>
</dbReference>
<accession>A0A285CSY6</accession>
<dbReference type="Proteomes" id="UP000219546">
    <property type="component" value="Unassembled WGS sequence"/>
</dbReference>
<dbReference type="SUPFAM" id="SSF49899">
    <property type="entry name" value="Concanavalin A-like lectins/glucanases"/>
    <property type="match status" value="1"/>
</dbReference>
<feature type="domain" description="Glycoside hydrolase family 33 N-terminal" evidence="9">
    <location>
        <begin position="49"/>
        <end position="216"/>
    </location>
</feature>
<dbReference type="EC" id="3.2.1.18" evidence="3"/>
<dbReference type="Gene3D" id="2.40.220.10">
    <property type="entry name" value="Intramolecular Trans-sialidase, Domain 3"/>
    <property type="match status" value="1"/>
</dbReference>
<dbReference type="Gene3D" id="2.120.10.10">
    <property type="match status" value="1"/>
</dbReference>
<evidence type="ECO:0000256" key="6">
    <source>
        <dbReference type="ARBA" id="ARBA00022801"/>
    </source>
</evidence>
<feature type="domain" description="Sialidase" evidence="10">
    <location>
        <begin position="416"/>
        <end position="655"/>
    </location>
</feature>
<dbReference type="GO" id="GO:0006689">
    <property type="term" value="P:ganglioside catabolic process"/>
    <property type="evidence" value="ECO:0007669"/>
    <property type="project" value="TreeGrafter"/>
</dbReference>
<evidence type="ECO:0000259" key="9">
    <source>
        <dbReference type="Pfam" id="PF02973"/>
    </source>
</evidence>
<keyword evidence="6" id="KW-0378">Hydrolase</keyword>
<evidence type="ECO:0000256" key="8">
    <source>
        <dbReference type="SAM" id="SignalP"/>
    </source>
</evidence>
<dbReference type="GO" id="GO:0005737">
    <property type="term" value="C:cytoplasm"/>
    <property type="evidence" value="ECO:0007669"/>
    <property type="project" value="TreeGrafter"/>
</dbReference>
<keyword evidence="7" id="KW-0326">Glycosidase</keyword>
<name>A0A285CSY6_9BACI</name>
<keyword evidence="4 8" id="KW-0732">Signal</keyword>
<dbReference type="InterPro" id="IPR004124">
    <property type="entry name" value="Glyco_hydro_33_N"/>
</dbReference>
<organism evidence="11 12">
    <name type="scientific">Bacillus oleivorans</name>
    <dbReference type="NCBI Taxonomy" id="1448271"/>
    <lineage>
        <taxon>Bacteria</taxon>
        <taxon>Bacillati</taxon>
        <taxon>Bacillota</taxon>
        <taxon>Bacilli</taxon>
        <taxon>Bacillales</taxon>
        <taxon>Bacillaceae</taxon>
        <taxon>Bacillus</taxon>
    </lineage>
</organism>
<feature type="signal peptide" evidence="8">
    <location>
        <begin position="1"/>
        <end position="25"/>
    </location>
</feature>
<comment type="catalytic activity">
    <reaction evidence="1">
        <text>Hydrolysis of alpha-(2-&gt;3)-, alpha-(2-&gt;6)-, alpha-(2-&gt;8)- glycosidic linkages of terminal sialic acid residues in oligosaccharides, glycoproteins, glycolipids, colominic acid and synthetic substrates.</text>
        <dbReference type="EC" id="3.2.1.18"/>
    </reaction>
</comment>
<dbReference type="CDD" id="cd15482">
    <property type="entry name" value="Sialidase_non-viral"/>
    <property type="match status" value="1"/>
</dbReference>
<evidence type="ECO:0000256" key="2">
    <source>
        <dbReference type="ARBA" id="ARBA00009348"/>
    </source>
</evidence>
<dbReference type="GO" id="GO:0009313">
    <property type="term" value="P:oligosaccharide catabolic process"/>
    <property type="evidence" value="ECO:0007669"/>
    <property type="project" value="TreeGrafter"/>
</dbReference>
<dbReference type="PANTHER" id="PTHR10628:SF30">
    <property type="entry name" value="EXO-ALPHA-SIALIDASE"/>
    <property type="match status" value="1"/>
</dbReference>
<sequence>MLKRCLIPLLSAILVISLFAPASLAKDSKAVPEPIIRVENQQIKDGYYTNLNDRVEELKNLDEGTIIVRFRHTGSGYMSLFSLSNKNLPDGHFHLYVSPSSIGSENRFEKPGEPKTNTHISASIPIEKEKIYTVAMVVDQEKGYKFYVNGELVKEDTQSPRKFLSNIYQPNSSQLGRTERAGNRNQYLFSGDIVFAEIYAEPLADDYLIQITEETKAASLENPMPDNVYVTDPYPVFYPGFMDSSNYRIPALYYTKQGTLLAGIDKRVESGADSPNNIDAVVRRSFDQGDTWEAEGIVINDYPDQASNIDLSFLQDESTERIFALVDGFPHGAGLMGGFGTNAYKGTGFKTIDGKSFMYLLDSEQNEYTIREDGIVYDASGNITPYTVDQDRNLYENGVKINNIFSKTSPLKPFKTSYLELYYSDDEGKTWTGPIDLNPAVKEDWMIFLGVGPGNGIQIKEGPHAGRLVFPVYFLNEYNRQASAVIYSDDNGLTWHRSESPNEGRLVGNGETIDERYFTDYSLEITEAQAVEMPNGQLKLFMRNHSGYAQIATSFDGGETWDAEVITEQALVAPYSQMSAIRYNGQIDGKEAVIFSSANHPTSRINGTVRIGIINQDGNHDNGEPRYVFDWKYQQLVKEGTYGYSSLTNLDDGLIGLFYEGTANTVMDFIKFNTDYLKWERIREAPSPQLLSAKLEEKRPNVYRPGEQIRVTVQFDDYVMLIGNKQLHGTVNGGNIDFHLVEQIDHETFIFEGTIPQLLPRTYEIEVTLDPNLRIFNVYGKPFTDHETRKALLTENIHIAAPKPL</sequence>
<dbReference type="RefSeq" id="WP_097158649.1">
    <property type="nucleotide sequence ID" value="NZ_JBEPMQ010000006.1"/>
</dbReference>
<evidence type="ECO:0000256" key="3">
    <source>
        <dbReference type="ARBA" id="ARBA00012733"/>
    </source>
</evidence>
<dbReference type="InterPro" id="IPR023364">
    <property type="entry name" value="Trans_sialidase_dom3"/>
</dbReference>
<evidence type="ECO:0000256" key="7">
    <source>
        <dbReference type="ARBA" id="ARBA00023295"/>
    </source>
</evidence>
<keyword evidence="12" id="KW-1185">Reference proteome</keyword>
<evidence type="ECO:0000256" key="5">
    <source>
        <dbReference type="ARBA" id="ARBA00022737"/>
    </source>
</evidence>
<reference evidence="11 12" key="1">
    <citation type="submission" date="2017-08" db="EMBL/GenBank/DDBJ databases">
        <authorList>
            <person name="de Groot N.N."/>
        </authorList>
    </citation>
    <scope>NUCLEOTIDE SEQUENCE [LARGE SCALE GENOMIC DNA]</scope>
    <source>
        <strain evidence="11 12">JC228</strain>
    </source>
</reference>
<evidence type="ECO:0000256" key="4">
    <source>
        <dbReference type="ARBA" id="ARBA00022729"/>
    </source>
</evidence>
<keyword evidence="5" id="KW-0677">Repeat</keyword>
<dbReference type="Pfam" id="PF13088">
    <property type="entry name" value="BNR_2"/>
    <property type="match status" value="1"/>
</dbReference>
<protein>
    <recommendedName>
        <fullName evidence="3">exo-alpha-sialidase</fullName>
        <ecNumber evidence="3">3.2.1.18</ecNumber>
    </recommendedName>
</protein>
<dbReference type="EMBL" id="OAOP01000004">
    <property type="protein sequence ID" value="SNX70690.1"/>
    <property type="molecule type" value="Genomic_DNA"/>
</dbReference>
<feature type="chain" id="PRO_5012605797" description="exo-alpha-sialidase" evidence="8">
    <location>
        <begin position="26"/>
        <end position="805"/>
    </location>
</feature>
<dbReference type="OrthoDB" id="7294637at2"/>
<dbReference type="Gene3D" id="2.60.120.200">
    <property type="match status" value="1"/>
</dbReference>
<dbReference type="InterPro" id="IPR013320">
    <property type="entry name" value="ConA-like_dom_sf"/>
</dbReference>
<comment type="similarity">
    <text evidence="2">Belongs to the glycosyl hydrolase 33 family.</text>
</comment>
<dbReference type="PANTHER" id="PTHR10628">
    <property type="entry name" value="SIALIDASE"/>
    <property type="match status" value="1"/>
</dbReference>